<organism evidence="1">
    <name type="scientific">marine metagenome</name>
    <dbReference type="NCBI Taxonomy" id="408172"/>
    <lineage>
        <taxon>unclassified sequences</taxon>
        <taxon>metagenomes</taxon>
        <taxon>ecological metagenomes</taxon>
    </lineage>
</organism>
<dbReference type="SUPFAM" id="SSF50692">
    <property type="entry name" value="ADC-like"/>
    <property type="match status" value="1"/>
</dbReference>
<protein>
    <recommendedName>
        <fullName evidence="2">Molybdopterin dinucleotide-binding domain-containing protein</fullName>
    </recommendedName>
</protein>
<dbReference type="InterPro" id="IPR009010">
    <property type="entry name" value="Asp_de-COase-like_dom_sf"/>
</dbReference>
<name>A0A382SRM0_9ZZZZ</name>
<accession>A0A382SRM0</accession>
<dbReference type="EMBL" id="UINC01130658">
    <property type="protein sequence ID" value="SVD11857.1"/>
    <property type="molecule type" value="Genomic_DNA"/>
</dbReference>
<evidence type="ECO:0000313" key="1">
    <source>
        <dbReference type="EMBL" id="SVD11857.1"/>
    </source>
</evidence>
<reference evidence="1" key="1">
    <citation type="submission" date="2018-05" db="EMBL/GenBank/DDBJ databases">
        <authorList>
            <person name="Lanie J.A."/>
            <person name="Ng W.-L."/>
            <person name="Kazmierczak K.M."/>
            <person name="Andrzejewski T.M."/>
            <person name="Davidsen T.M."/>
            <person name="Wayne K.J."/>
            <person name="Tettelin H."/>
            <person name="Glass J.I."/>
            <person name="Rusch D."/>
            <person name="Podicherti R."/>
            <person name="Tsui H.-C.T."/>
            <person name="Winkler M.E."/>
        </authorList>
    </citation>
    <scope>NUCLEOTIDE SEQUENCE</scope>
</reference>
<sequence length="29" mass="3046">NILTGSGYDPITETAELKVCAVRVEPAKA</sequence>
<dbReference type="AlphaFoldDB" id="A0A382SRM0"/>
<feature type="non-terminal residue" evidence="1">
    <location>
        <position position="1"/>
    </location>
</feature>
<evidence type="ECO:0008006" key="2">
    <source>
        <dbReference type="Google" id="ProtNLM"/>
    </source>
</evidence>
<gene>
    <name evidence="1" type="ORF">METZ01_LOCUS364711</name>
</gene>
<proteinExistence type="predicted"/>